<name>A0A645J636_9ZZZZ</name>
<reference evidence="1" key="1">
    <citation type="submission" date="2019-08" db="EMBL/GenBank/DDBJ databases">
        <authorList>
            <person name="Kucharzyk K."/>
            <person name="Murdoch R.W."/>
            <person name="Higgins S."/>
            <person name="Loffler F."/>
        </authorList>
    </citation>
    <scope>NUCLEOTIDE SEQUENCE</scope>
</reference>
<proteinExistence type="predicted"/>
<evidence type="ECO:0000313" key="1">
    <source>
        <dbReference type="EMBL" id="MPN59081.1"/>
    </source>
</evidence>
<gene>
    <name evidence="1" type="ORF">SDC9_206799</name>
</gene>
<dbReference type="AlphaFoldDB" id="A0A645J636"/>
<comment type="caution">
    <text evidence="1">The sequence shown here is derived from an EMBL/GenBank/DDBJ whole genome shotgun (WGS) entry which is preliminary data.</text>
</comment>
<dbReference type="EMBL" id="VSSQ01132663">
    <property type="protein sequence ID" value="MPN59081.1"/>
    <property type="molecule type" value="Genomic_DNA"/>
</dbReference>
<protein>
    <submittedName>
        <fullName evidence="1">Uncharacterized protein</fullName>
    </submittedName>
</protein>
<accession>A0A645J636</accession>
<organism evidence="1">
    <name type="scientific">bioreactor metagenome</name>
    <dbReference type="NCBI Taxonomy" id="1076179"/>
    <lineage>
        <taxon>unclassified sequences</taxon>
        <taxon>metagenomes</taxon>
        <taxon>ecological metagenomes</taxon>
    </lineage>
</organism>
<sequence length="140" mass="15841">MRTLDFALPLGYFNDLGRPSLAPREEFNASNRGIREPFVRRCGRAVPRGFFLSRLGHKGNSALRKRLEYLFDHGHQFDAQTFSQGDKLAVISRTLAVANQLHHFSRMHVELESLQQGFSLGLFALSSSSSMPIVRGMVYE</sequence>